<dbReference type="InterPro" id="IPR029479">
    <property type="entry name" value="Nitroreductase"/>
</dbReference>
<evidence type="ECO:0000313" key="5">
    <source>
        <dbReference type="Proteomes" id="UP000078463"/>
    </source>
</evidence>
<organism evidence="4 5">
    <name type="scientific">Polynucleobacter wuianus</name>
    <dbReference type="NCBI Taxonomy" id="1743168"/>
    <lineage>
        <taxon>Bacteria</taxon>
        <taxon>Pseudomonadati</taxon>
        <taxon>Pseudomonadota</taxon>
        <taxon>Betaproteobacteria</taxon>
        <taxon>Burkholderiales</taxon>
        <taxon>Burkholderiaceae</taxon>
        <taxon>Polynucleobacter</taxon>
    </lineage>
</organism>
<reference evidence="5" key="1">
    <citation type="submission" date="2016-05" db="EMBL/GenBank/DDBJ databases">
        <title>Polynucleobacter sp. QLW-P1FAT50C-4 genome.</title>
        <authorList>
            <person name="Hahn M.W."/>
        </authorList>
    </citation>
    <scope>NUCLEOTIDE SEQUENCE [LARGE SCALE GENOMIC DNA]</scope>
    <source>
        <strain evidence="5">QLW-P1FAT50C-4</strain>
    </source>
</reference>
<sequence length="200" mass="22871">MNTFDAIRERRAVKNFDPKHQFTQQETEQLLDLAMQAPSSFNIQHWRLVNVTDKALRVKLREAAHDQAQVTDGSLLFVVTVDTKAWDKDPARYWVNAPKEAQDILVPWIHPFYSGKEQLQRDEAMRSAGIMLQTMMLSAKAMGYDSCPMVGFDFDKVAELIHLPKDYAIAAMLVIGKGIKPAWPKPGFIPRSEMLIENHF</sequence>
<dbReference type="OrthoDB" id="9809288at2"/>
<proteinExistence type="inferred from homology"/>
<dbReference type="STRING" id="1743168.A8O14_09450"/>
<dbReference type="PANTHER" id="PTHR43673:SF12">
    <property type="entry name" value="PROTEIN DRGA"/>
    <property type="match status" value="1"/>
</dbReference>
<dbReference type="Pfam" id="PF00881">
    <property type="entry name" value="Nitroreductase"/>
    <property type="match status" value="1"/>
</dbReference>
<evidence type="ECO:0000256" key="2">
    <source>
        <dbReference type="ARBA" id="ARBA00023002"/>
    </source>
</evidence>
<dbReference type="InterPro" id="IPR000415">
    <property type="entry name" value="Nitroreductase-like"/>
</dbReference>
<keyword evidence="5" id="KW-1185">Reference proteome</keyword>
<evidence type="ECO:0000256" key="1">
    <source>
        <dbReference type="ARBA" id="ARBA00007118"/>
    </source>
</evidence>
<gene>
    <name evidence="4" type="ORF">A8O14_09450</name>
</gene>
<comment type="similarity">
    <text evidence="1">Belongs to the nitroreductase family.</text>
</comment>
<accession>A0A191UGX9</accession>
<feature type="domain" description="Nitroreductase" evidence="3">
    <location>
        <begin position="7"/>
        <end position="177"/>
    </location>
</feature>
<dbReference type="CDD" id="cd02137">
    <property type="entry name" value="MhqN-like"/>
    <property type="match status" value="1"/>
</dbReference>
<protein>
    <submittedName>
        <fullName evidence="4">Reductase DrgA</fullName>
    </submittedName>
</protein>
<dbReference type="AlphaFoldDB" id="A0A191UGX9"/>
<dbReference type="GO" id="GO:0016491">
    <property type="term" value="F:oxidoreductase activity"/>
    <property type="evidence" value="ECO:0007669"/>
    <property type="project" value="UniProtKB-KW"/>
</dbReference>
<dbReference type="KEGG" id="pwu:A8O14_09450"/>
<evidence type="ECO:0000313" key="4">
    <source>
        <dbReference type="EMBL" id="ANJ00279.1"/>
    </source>
</evidence>
<dbReference type="Proteomes" id="UP000078463">
    <property type="component" value="Chromosome"/>
</dbReference>
<name>A0A191UGX9_9BURK</name>
<dbReference type="PANTHER" id="PTHR43673">
    <property type="entry name" value="NAD(P)H NITROREDUCTASE YDGI-RELATED"/>
    <property type="match status" value="1"/>
</dbReference>
<dbReference type="EMBL" id="CP015922">
    <property type="protein sequence ID" value="ANJ00279.1"/>
    <property type="molecule type" value="Genomic_DNA"/>
</dbReference>
<keyword evidence="2" id="KW-0560">Oxidoreductase</keyword>
<evidence type="ECO:0000259" key="3">
    <source>
        <dbReference type="Pfam" id="PF00881"/>
    </source>
</evidence>
<dbReference type="Gene3D" id="3.40.109.10">
    <property type="entry name" value="NADH Oxidase"/>
    <property type="match status" value="1"/>
</dbReference>
<dbReference type="SUPFAM" id="SSF55469">
    <property type="entry name" value="FMN-dependent nitroreductase-like"/>
    <property type="match status" value="1"/>
</dbReference>
<dbReference type="RefSeq" id="WP_068949282.1">
    <property type="nucleotide sequence ID" value="NZ_CP015922.1"/>
</dbReference>